<sequence>MNEKQIKNISKFLSLVLRHDPIKANLSLDTAGWTSVSELLTNLEATRYSINLEQLKEVVDNNDKKRFQISDDCLRIRASQGHSINIDLQLTPKEPPAVLFHGTATRFVDSINLQGLKAGSRNHVHLSTNVDTALAVGQRYGKPVLLKVDAQAMYEQGVEFYLSENGVWLTEHVSPNFISNA</sequence>
<dbReference type="GO" id="GO:0006388">
    <property type="term" value="P:tRNA splicing, via endonucleolytic cleavage and ligation"/>
    <property type="evidence" value="ECO:0007669"/>
    <property type="project" value="UniProtKB-UniRule"/>
</dbReference>
<dbReference type="InterPro" id="IPR042081">
    <property type="entry name" value="RNA_2'-PTrans_C"/>
</dbReference>
<dbReference type="InterPro" id="IPR002745">
    <property type="entry name" value="Ptrans_KptA/Tpt1"/>
</dbReference>
<reference evidence="6 7" key="1">
    <citation type="submission" date="2018-05" db="EMBL/GenBank/DDBJ databases">
        <title>Leucothrix arctica sp. nov., isolated from Arctic seawater.</title>
        <authorList>
            <person name="Choi A."/>
            <person name="Baek K."/>
        </authorList>
    </citation>
    <scope>NUCLEOTIDE SEQUENCE [LARGE SCALE GENOMIC DNA]</scope>
    <source>
        <strain evidence="6 7">IMCC9719</strain>
    </source>
</reference>
<keyword evidence="2 5" id="KW-0808">Transferase</keyword>
<dbReference type="GO" id="GO:0000215">
    <property type="term" value="F:tRNA 2'-phosphotransferase activity"/>
    <property type="evidence" value="ECO:0007669"/>
    <property type="project" value="TreeGrafter"/>
</dbReference>
<organism evidence="6 7">
    <name type="scientific">Leucothrix arctica</name>
    <dbReference type="NCBI Taxonomy" id="1481894"/>
    <lineage>
        <taxon>Bacteria</taxon>
        <taxon>Pseudomonadati</taxon>
        <taxon>Pseudomonadota</taxon>
        <taxon>Gammaproteobacteria</taxon>
        <taxon>Thiotrichales</taxon>
        <taxon>Thiotrichaceae</taxon>
        <taxon>Leucothrix</taxon>
    </lineage>
</organism>
<dbReference type="InterPro" id="IPR042080">
    <property type="entry name" value="RNA_2'-PTrans_N"/>
</dbReference>
<evidence type="ECO:0000313" key="6">
    <source>
        <dbReference type="EMBL" id="PWQ98426.1"/>
    </source>
</evidence>
<evidence type="ECO:0000256" key="3">
    <source>
        <dbReference type="ARBA" id="ARBA00023027"/>
    </source>
</evidence>
<comment type="similarity">
    <text evidence="1 5">Belongs to the KptA/TPT1 family.</text>
</comment>
<dbReference type="AlphaFoldDB" id="A0A317CIV1"/>
<dbReference type="GO" id="GO:0003950">
    <property type="term" value="F:NAD+ poly-ADP-ribosyltransferase activity"/>
    <property type="evidence" value="ECO:0007669"/>
    <property type="project" value="InterPro"/>
</dbReference>
<dbReference type="PANTHER" id="PTHR12684:SF2">
    <property type="entry name" value="TRNA 2'-PHOSPHOTRANSFERASE 1"/>
    <property type="match status" value="1"/>
</dbReference>
<comment type="function">
    <text evidence="4 5">Removes the 2'-phosphate from RNA via an intermediate in which the phosphate is ADP-ribosylated by NAD followed by a presumed transesterification to release the RNA and generate ADP-ribose 1''-2''-cyclic phosphate (APPR&gt;P). May function as an ADP-ribosylase.</text>
</comment>
<accession>A0A317CIV1</accession>
<dbReference type="HAMAP" id="MF_00299">
    <property type="entry name" value="KptA"/>
    <property type="match status" value="1"/>
</dbReference>
<dbReference type="InterPro" id="IPR022928">
    <property type="entry name" value="RNA_2'-PTrans_KptA"/>
</dbReference>
<comment type="caution">
    <text evidence="6">The sequence shown here is derived from an EMBL/GenBank/DDBJ whole genome shotgun (WGS) entry which is preliminary data.</text>
</comment>
<dbReference type="Proteomes" id="UP000245506">
    <property type="component" value="Unassembled WGS sequence"/>
</dbReference>
<dbReference type="Gene3D" id="1.10.10.970">
    <property type="entry name" value="RNA 2'-phosphotransferase, Tpt1/KptA family, N-terminal domain"/>
    <property type="match status" value="1"/>
</dbReference>
<evidence type="ECO:0000313" key="7">
    <source>
        <dbReference type="Proteomes" id="UP000245506"/>
    </source>
</evidence>
<dbReference type="Gene3D" id="3.20.170.30">
    <property type="match status" value="1"/>
</dbReference>
<evidence type="ECO:0000256" key="4">
    <source>
        <dbReference type="ARBA" id="ARBA00025212"/>
    </source>
</evidence>
<proteinExistence type="inferred from homology"/>
<dbReference type="EC" id="2.7.1.-" evidence="5"/>
<protein>
    <recommendedName>
        <fullName evidence="5">Probable RNA 2'-phosphotransferase</fullName>
        <ecNumber evidence="5">2.7.1.-</ecNumber>
    </recommendedName>
</protein>
<name>A0A317CIV1_9GAMM</name>
<keyword evidence="7" id="KW-1185">Reference proteome</keyword>
<dbReference type="NCBIfam" id="NF002014">
    <property type="entry name" value="PRK00819.1-4"/>
    <property type="match status" value="1"/>
</dbReference>
<dbReference type="RefSeq" id="WP_109822267.1">
    <property type="nucleotide sequence ID" value="NZ_QGKL01000012.1"/>
</dbReference>
<evidence type="ECO:0000256" key="1">
    <source>
        <dbReference type="ARBA" id="ARBA00009836"/>
    </source>
</evidence>
<evidence type="ECO:0000256" key="5">
    <source>
        <dbReference type="HAMAP-Rule" id="MF_00299"/>
    </source>
</evidence>
<gene>
    <name evidence="5" type="primary">kptA</name>
    <name evidence="6" type="ORF">DKT75_04695</name>
</gene>
<dbReference type="Pfam" id="PF01885">
    <property type="entry name" value="PTS_2-RNA"/>
    <property type="match status" value="1"/>
</dbReference>
<dbReference type="PANTHER" id="PTHR12684">
    <property type="entry name" value="PUTATIVE PHOSPHOTRANSFERASE"/>
    <property type="match status" value="1"/>
</dbReference>
<keyword evidence="3 5" id="KW-0520">NAD</keyword>
<dbReference type="EMBL" id="QGKL01000012">
    <property type="protein sequence ID" value="PWQ98426.1"/>
    <property type="molecule type" value="Genomic_DNA"/>
</dbReference>
<dbReference type="OrthoDB" id="4537997at2"/>
<dbReference type="SUPFAM" id="SSF56399">
    <property type="entry name" value="ADP-ribosylation"/>
    <property type="match status" value="1"/>
</dbReference>
<evidence type="ECO:0000256" key="2">
    <source>
        <dbReference type="ARBA" id="ARBA00022679"/>
    </source>
</evidence>